<keyword evidence="2" id="KW-0813">Transport</keyword>
<dbReference type="InterPro" id="IPR000914">
    <property type="entry name" value="SBP_5_dom"/>
</dbReference>
<gene>
    <name evidence="6" type="ORF">ACFQMA_04605</name>
</gene>
<dbReference type="PANTHER" id="PTHR30290">
    <property type="entry name" value="PERIPLASMIC BINDING COMPONENT OF ABC TRANSPORTER"/>
    <property type="match status" value="1"/>
</dbReference>
<proteinExistence type="inferred from homology"/>
<evidence type="ECO:0000313" key="7">
    <source>
        <dbReference type="Proteomes" id="UP001596432"/>
    </source>
</evidence>
<dbReference type="AlphaFoldDB" id="A0ABD5XVL7"/>
<protein>
    <submittedName>
        <fullName evidence="6">ABC transporter substrate-binding protein</fullName>
    </submittedName>
</protein>
<evidence type="ECO:0000256" key="4">
    <source>
        <dbReference type="SAM" id="MobiDB-lite"/>
    </source>
</evidence>
<name>A0ABD5XVL7_9EURY</name>
<comment type="similarity">
    <text evidence="1">Belongs to the bacterial solute-binding protein 5 family.</text>
</comment>
<evidence type="ECO:0000256" key="2">
    <source>
        <dbReference type="ARBA" id="ARBA00022448"/>
    </source>
</evidence>
<keyword evidence="7" id="KW-1185">Reference proteome</keyword>
<feature type="compositionally biased region" description="Basic and acidic residues" evidence="4">
    <location>
        <begin position="1"/>
        <end position="13"/>
    </location>
</feature>
<dbReference type="EMBL" id="JBHTAS010000001">
    <property type="protein sequence ID" value="MFC7139118.1"/>
    <property type="molecule type" value="Genomic_DNA"/>
</dbReference>
<accession>A0ABD5XVL7</accession>
<organism evidence="6 7">
    <name type="scientific">Halosimplex aquaticum</name>
    <dbReference type="NCBI Taxonomy" id="3026162"/>
    <lineage>
        <taxon>Archaea</taxon>
        <taxon>Methanobacteriati</taxon>
        <taxon>Methanobacteriota</taxon>
        <taxon>Stenosarchaea group</taxon>
        <taxon>Halobacteria</taxon>
        <taxon>Halobacteriales</taxon>
        <taxon>Haloarculaceae</taxon>
        <taxon>Halosimplex</taxon>
    </lineage>
</organism>
<evidence type="ECO:0000259" key="5">
    <source>
        <dbReference type="Pfam" id="PF00496"/>
    </source>
</evidence>
<feature type="compositionally biased region" description="Low complexity" evidence="4">
    <location>
        <begin position="59"/>
        <end position="68"/>
    </location>
</feature>
<feature type="domain" description="Solute-binding protein family 5" evidence="5">
    <location>
        <begin position="190"/>
        <end position="591"/>
    </location>
</feature>
<dbReference type="InterPro" id="IPR039424">
    <property type="entry name" value="SBP_5"/>
</dbReference>
<dbReference type="RefSeq" id="WP_274324717.1">
    <property type="nucleotide sequence ID" value="NZ_CP118158.1"/>
</dbReference>
<dbReference type="GeneID" id="78819368"/>
<dbReference type="Proteomes" id="UP001596432">
    <property type="component" value="Unassembled WGS sequence"/>
</dbReference>
<dbReference type="PROSITE" id="PS51318">
    <property type="entry name" value="TAT"/>
    <property type="match status" value="1"/>
</dbReference>
<evidence type="ECO:0000256" key="1">
    <source>
        <dbReference type="ARBA" id="ARBA00005695"/>
    </source>
</evidence>
<dbReference type="Gene3D" id="3.10.105.10">
    <property type="entry name" value="Dipeptide-binding Protein, Domain 3"/>
    <property type="match status" value="1"/>
</dbReference>
<reference evidence="6 7" key="1">
    <citation type="journal article" date="2019" name="Int. J. Syst. Evol. Microbiol.">
        <title>The Global Catalogue of Microorganisms (GCM) 10K type strain sequencing project: providing services to taxonomists for standard genome sequencing and annotation.</title>
        <authorList>
            <consortium name="The Broad Institute Genomics Platform"/>
            <consortium name="The Broad Institute Genome Sequencing Center for Infectious Disease"/>
            <person name="Wu L."/>
            <person name="Ma J."/>
        </authorList>
    </citation>
    <scope>NUCLEOTIDE SEQUENCE [LARGE SCALE GENOMIC DNA]</scope>
    <source>
        <strain evidence="6 7">XZYJT29</strain>
    </source>
</reference>
<dbReference type="InterPro" id="IPR006311">
    <property type="entry name" value="TAT_signal"/>
</dbReference>
<feature type="compositionally biased region" description="Low complexity" evidence="4">
    <location>
        <begin position="22"/>
        <end position="32"/>
    </location>
</feature>
<dbReference type="SUPFAM" id="SSF53850">
    <property type="entry name" value="Periplasmic binding protein-like II"/>
    <property type="match status" value="1"/>
</dbReference>
<evidence type="ECO:0000313" key="6">
    <source>
        <dbReference type="EMBL" id="MFC7139118.1"/>
    </source>
</evidence>
<sequence length="633" mass="69586">MSDNQQHDPDRTPLSRRRMMQLLGATGAAAGLAGCGGQSAVQTDTPDDGGDGGGDGGSDTDSGTPTQTATPVQVDSESLGTIQELAYVTNQTLPVLPLQEKLAQSFQTTDDWNVPGKDSEKVQLYWPTEWLPRSGDWTKKSGASDNRLTFAQWAVPKDSQYNPWNGKNFGEARRMLFDRFMKYNLATQEYSGYVIQDWTVDGKSVTLNVREGQTWHNGDPVTATDVANQIKLDIYNGGSLGGFVVPDDMGKLSERVVASDETTVELSLQKAVNPDILLAYLQPKYLVAHDGTYGEHVKALDEAGSKDARTQALSKLTGKTVPEPVGSGPFQFEDADTQRTLLTKYAEHPDAGEMNYDEVEYLYKPQNQGRWNSLINEETDGSATLFMPSNKLRQLPDSVQVSLIPRHWGLGLVFNFEKEPVDDPRVRKAIAHVVNREQVAKNSGAGTNSKIAVTYPSGLTGEFNGQIEGTWLDGVTDEFETYGRGEAQTEKAAQLLKDAGYQKKNGSWMKDGEKLTIPIKGPSGFSDWVAGANTVTSQLKSFGIDAQPKMLDTSTYWGQDYSNGDFVVGLQGWASYNQSHPYFHFQWLFDSWDAKNAWNLPSEFTAPVLHDQIREGESVSPAKLVKSLSTADE</sequence>
<comment type="caution">
    <text evidence="6">The sequence shown here is derived from an EMBL/GenBank/DDBJ whole genome shotgun (WGS) entry which is preliminary data.</text>
</comment>
<feature type="region of interest" description="Disordered" evidence="4">
    <location>
        <begin position="1"/>
        <end position="76"/>
    </location>
</feature>
<dbReference type="PANTHER" id="PTHR30290:SF9">
    <property type="entry name" value="OLIGOPEPTIDE-BINDING PROTEIN APPA"/>
    <property type="match status" value="1"/>
</dbReference>
<keyword evidence="3" id="KW-0732">Signal</keyword>
<dbReference type="Pfam" id="PF00496">
    <property type="entry name" value="SBP_bac_5"/>
    <property type="match status" value="1"/>
</dbReference>
<dbReference type="Gene3D" id="3.40.190.10">
    <property type="entry name" value="Periplasmic binding protein-like II"/>
    <property type="match status" value="1"/>
</dbReference>
<evidence type="ECO:0000256" key="3">
    <source>
        <dbReference type="ARBA" id="ARBA00022729"/>
    </source>
</evidence>